<comment type="caution">
    <text evidence="3">The sequence shown here is derived from an EMBL/GenBank/DDBJ whole genome shotgun (WGS) entry which is preliminary data.</text>
</comment>
<dbReference type="InterPro" id="IPR043502">
    <property type="entry name" value="DNA/RNA_pol_sf"/>
</dbReference>
<keyword evidence="4" id="KW-1185">Reference proteome</keyword>
<dbReference type="Pfam" id="PF00078">
    <property type="entry name" value="RVT_1"/>
    <property type="match status" value="1"/>
</dbReference>
<dbReference type="Proteomes" id="UP000475862">
    <property type="component" value="Unassembled WGS sequence"/>
</dbReference>
<dbReference type="SUPFAM" id="SSF56672">
    <property type="entry name" value="DNA/RNA polymerases"/>
    <property type="match status" value="1"/>
</dbReference>
<dbReference type="PROSITE" id="PS50878">
    <property type="entry name" value="RT_POL"/>
    <property type="match status" value="1"/>
</dbReference>
<dbReference type="AlphaFoldDB" id="A0A6G0TJL8"/>
<dbReference type="EMBL" id="VYZN01000030">
    <property type="protein sequence ID" value="KAE9534040.1"/>
    <property type="molecule type" value="Genomic_DNA"/>
</dbReference>
<protein>
    <recommendedName>
        <fullName evidence="2">Reverse transcriptase domain-containing protein</fullName>
    </recommendedName>
</protein>
<feature type="region of interest" description="Disordered" evidence="1">
    <location>
        <begin position="292"/>
        <end position="321"/>
    </location>
</feature>
<proteinExistence type="predicted"/>
<gene>
    <name evidence="3" type="ORF">AGLY_008776</name>
</gene>
<feature type="compositionally biased region" description="Low complexity" evidence="1">
    <location>
        <begin position="292"/>
        <end position="303"/>
    </location>
</feature>
<dbReference type="CDD" id="cd01650">
    <property type="entry name" value="RT_nLTR_like"/>
    <property type="match status" value="1"/>
</dbReference>
<accession>A0A6G0TJL8</accession>
<feature type="domain" description="Reverse transcriptase" evidence="2">
    <location>
        <begin position="441"/>
        <end position="716"/>
    </location>
</feature>
<evidence type="ECO:0000259" key="2">
    <source>
        <dbReference type="PROSITE" id="PS50878"/>
    </source>
</evidence>
<dbReference type="GO" id="GO:0071897">
    <property type="term" value="P:DNA biosynthetic process"/>
    <property type="evidence" value="ECO:0007669"/>
    <property type="project" value="UniProtKB-ARBA"/>
</dbReference>
<evidence type="ECO:0000313" key="3">
    <source>
        <dbReference type="EMBL" id="KAE9534040.1"/>
    </source>
</evidence>
<dbReference type="OrthoDB" id="6628561at2759"/>
<reference evidence="3 4" key="1">
    <citation type="submission" date="2019-08" db="EMBL/GenBank/DDBJ databases">
        <title>The genome of the soybean aphid Biotype 1, its phylome, world population structure and adaptation to the North American continent.</title>
        <authorList>
            <person name="Giordano R."/>
            <person name="Donthu R.K."/>
            <person name="Hernandez A.G."/>
            <person name="Wright C.L."/>
            <person name="Zimin A.V."/>
        </authorList>
    </citation>
    <scope>NUCLEOTIDE SEQUENCE [LARGE SCALE GENOMIC DNA]</scope>
    <source>
        <tissue evidence="3">Whole aphids</tissue>
    </source>
</reference>
<organism evidence="3 4">
    <name type="scientific">Aphis glycines</name>
    <name type="common">Soybean aphid</name>
    <dbReference type="NCBI Taxonomy" id="307491"/>
    <lineage>
        <taxon>Eukaryota</taxon>
        <taxon>Metazoa</taxon>
        <taxon>Ecdysozoa</taxon>
        <taxon>Arthropoda</taxon>
        <taxon>Hexapoda</taxon>
        <taxon>Insecta</taxon>
        <taxon>Pterygota</taxon>
        <taxon>Neoptera</taxon>
        <taxon>Paraneoptera</taxon>
        <taxon>Hemiptera</taxon>
        <taxon>Sternorrhyncha</taxon>
        <taxon>Aphidomorpha</taxon>
        <taxon>Aphidoidea</taxon>
        <taxon>Aphididae</taxon>
        <taxon>Aphidini</taxon>
        <taxon>Aphis</taxon>
        <taxon>Aphis</taxon>
    </lineage>
</organism>
<dbReference type="InterPro" id="IPR000477">
    <property type="entry name" value="RT_dom"/>
</dbReference>
<name>A0A6G0TJL8_APHGL</name>
<evidence type="ECO:0000313" key="4">
    <source>
        <dbReference type="Proteomes" id="UP000475862"/>
    </source>
</evidence>
<dbReference type="PANTHER" id="PTHR19446">
    <property type="entry name" value="REVERSE TRANSCRIPTASES"/>
    <property type="match status" value="1"/>
</dbReference>
<sequence>MPNLGGSGQWKRRLLASEVESQLLYAAPIWENRVRASARTVTYLVRAQRLIALRVIRAYRTVSDEAALVLAGMPPADLLALERGRLKKRFGSIPLLGQAPIFKDSIRRSERSTTLDLWQRRWLFSNKGMWTKRIIPDVRRWVGRTGRLPRVPLTFRMTQFLTGHGCYQYYLNHMGRATCPLCVQCGIAVDTVEHTFIVCPYWEDYRTELVERVGARLSVAALSSIICGPAEEDLPVVPEQREAVIEEALENLRLLYRLVENLLHKSYNVNSSTIPAETPTPVPVHTIMSTTTTTTSTTMSTTTRPPPTKPTTSPIPATQESHGLWSGASITTRVRYNLLALSKIRLGYHNHGRIHDEFTAPITDWDSMPSPEIRNLFDAFDPENDELVFTREIPRFSADELFKAARRLSSGKASGPSGIPNEILRRIVQARPRSILKVYNDCLESLTFPTKWKSAKLALLHKGAGKPVASPLIFRPICLLDTPGKLFERLILQRLEAHLDKNGSARRAPNQFGFRRGISTETAISVVTGLATSAAQGTGRYKPLCVLVTLDVQNAFNSLRWPVIDEALRKKATPDYLVRMIRSWLSDRELLVGENRTPRPVTCGVPQGSVLGPTLWNVAYDDLLAMDVPPGAHLVGFADDLAVVGIARTGEQLQEIVNRTLRMVDEWMASHGLQLAHHKTEAVMLTRRRAYNPPQLIIGGHQIELSPHLRNLGVILDSKLSFGKHVEMVASKAATSAAALSRLMPNVSGPGQWKRRLLSSVVESQLLYAAPVWGETVNRSMKATTNLRRPQRTAALRVIRAYRTVSDDAAFLLAGMPPVDLLALERGKIKARAAKLPVEGVRPTSKAAIRLAERKVTIRDWSWRWLRSNKAPWTHLVIPNLDRWVNRTTPRVPLTYHMTQALTGHGCFQSYLYRMGRTPSPRCVHCPCESDTTEHTLLHCPYWDGARVSLRERLGRSPTVADMPGVLCGPQREDLPADHVDRANALQEAEETFRRFYKMVKEILTLKEVEERARQAAEAAVLHD</sequence>
<evidence type="ECO:0000256" key="1">
    <source>
        <dbReference type="SAM" id="MobiDB-lite"/>
    </source>
</evidence>